<protein>
    <submittedName>
        <fullName evidence="4">TonB-dependent receptor</fullName>
    </submittedName>
</protein>
<feature type="signal peptide" evidence="2">
    <location>
        <begin position="1"/>
        <end position="24"/>
    </location>
</feature>
<dbReference type="Gene3D" id="2.60.40.1120">
    <property type="entry name" value="Carboxypeptidase-like, regulatory domain"/>
    <property type="match status" value="1"/>
</dbReference>
<keyword evidence="4" id="KW-0675">Receptor</keyword>
<evidence type="ECO:0000313" key="5">
    <source>
        <dbReference type="Proteomes" id="UP000281028"/>
    </source>
</evidence>
<dbReference type="InterPro" id="IPR012910">
    <property type="entry name" value="Plug_dom"/>
</dbReference>
<accession>A0A9Q5DAP7</accession>
<keyword evidence="2" id="KW-0732">Signal</keyword>
<evidence type="ECO:0000256" key="1">
    <source>
        <dbReference type="PROSITE-ProRule" id="PRU01360"/>
    </source>
</evidence>
<dbReference type="SUPFAM" id="SSF56935">
    <property type="entry name" value="Porins"/>
    <property type="match status" value="1"/>
</dbReference>
<dbReference type="Pfam" id="PF13715">
    <property type="entry name" value="CarbopepD_reg_2"/>
    <property type="match status" value="1"/>
</dbReference>
<proteinExistence type="inferred from homology"/>
<dbReference type="InterPro" id="IPR039426">
    <property type="entry name" value="TonB-dep_rcpt-like"/>
</dbReference>
<dbReference type="GO" id="GO:0009279">
    <property type="term" value="C:cell outer membrane"/>
    <property type="evidence" value="ECO:0007669"/>
    <property type="project" value="UniProtKB-SubCell"/>
</dbReference>
<dbReference type="EMBL" id="RIAR02000001">
    <property type="protein sequence ID" value="NSL90378.1"/>
    <property type="molecule type" value="Genomic_DNA"/>
</dbReference>
<dbReference type="InterPro" id="IPR018247">
    <property type="entry name" value="EF_Hand_1_Ca_BS"/>
</dbReference>
<reference evidence="4" key="1">
    <citation type="submission" date="2020-05" db="EMBL/GenBank/DDBJ databases">
        <title>Chitinophaga laudate sp. nov., isolated from a tropical peat swamp.</title>
        <authorList>
            <person name="Goh C.B.S."/>
            <person name="Lee M.S."/>
            <person name="Parimannan S."/>
            <person name="Pasbakhsh P."/>
            <person name="Yule C.M."/>
            <person name="Rajandas H."/>
            <person name="Loke S."/>
            <person name="Croft L."/>
            <person name="Tan J.B.L."/>
        </authorList>
    </citation>
    <scope>NUCLEOTIDE SEQUENCE</scope>
    <source>
        <strain evidence="4">Mgbs1</strain>
    </source>
</reference>
<comment type="caution">
    <text evidence="4">The sequence shown here is derived from an EMBL/GenBank/DDBJ whole genome shotgun (WGS) entry which is preliminary data.</text>
</comment>
<keyword evidence="1" id="KW-0812">Transmembrane</keyword>
<dbReference type="InterPro" id="IPR023997">
    <property type="entry name" value="TonB-dep_OMP_SusC/RagA_CS"/>
</dbReference>
<name>A0A9Q5DAP7_9BACT</name>
<dbReference type="NCBIfam" id="TIGR04057">
    <property type="entry name" value="SusC_RagA_signa"/>
    <property type="match status" value="1"/>
</dbReference>
<dbReference type="PROSITE" id="PS00018">
    <property type="entry name" value="EF_HAND_1"/>
    <property type="match status" value="1"/>
</dbReference>
<dbReference type="Gene3D" id="2.170.130.10">
    <property type="entry name" value="TonB-dependent receptor, plug domain"/>
    <property type="match status" value="1"/>
</dbReference>
<dbReference type="SUPFAM" id="SSF49464">
    <property type="entry name" value="Carboxypeptidase regulatory domain-like"/>
    <property type="match status" value="1"/>
</dbReference>
<dbReference type="FunFam" id="2.170.130.10:FF:000003">
    <property type="entry name" value="SusC/RagA family TonB-linked outer membrane protein"/>
    <property type="match status" value="1"/>
</dbReference>
<dbReference type="InterPro" id="IPR023996">
    <property type="entry name" value="TonB-dep_OMP_SusC/RagA"/>
</dbReference>
<comment type="similarity">
    <text evidence="1">Belongs to the TonB-dependent receptor family.</text>
</comment>
<dbReference type="NCBIfam" id="TIGR04056">
    <property type="entry name" value="OMP_RagA_SusC"/>
    <property type="match status" value="1"/>
</dbReference>
<keyword evidence="1" id="KW-0998">Cell outer membrane</keyword>
<dbReference type="InterPro" id="IPR008969">
    <property type="entry name" value="CarboxyPept-like_regulatory"/>
</dbReference>
<dbReference type="AlphaFoldDB" id="A0A9Q5DAP7"/>
<dbReference type="InterPro" id="IPR037066">
    <property type="entry name" value="Plug_dom_sf"/>
</dbReference>
<keyword evidence="1" id="KW-0813">Transport</keyword>
<evidence type="ECO:0000256" key="2">
    <source>
        <dbReference type="SAM" id="SignalP"/>
    </source>
</evidence>
<feature type="chain" id="PRO_5040442896" evidence="2">
    <location>
        <begin position="25"/>
        <end position="1062"/>
    </location>
</feature>
<dbReference type="PROSITE" id="PS52016">
    <property type="entry name" value="TONB_DEPENDENT_REC_3"/>
    <property type="match status" value="1"/>
</dbReference>
<comment type="subcellular location">
    <subcellularLocation>
        <location evidence="1">Cell outer membrane</location>
        <topology evidence="1">Multi-pass membrane protein</topology>
    </subcellularLocation>
</comment>
<organism evidence="4 5">
    <name type="scientific">Chitinophaga solisilvae</name>
    <dbReference type="NCBI Taxonomy" id="1233460"/>
    <lineage>
        <taxon>Bacteria</taxon>
        <taxon>Pseudomonadati</taxon>
        <taxon>Bacteroidota</taxon>
        <taxon>Chitinophagia</taxon>
        <taxon>Chitinophagales</taxon>
        <taxon>Chitinophagaceae</taxon>
        <taxon>Chitinophaga</taxon>
    </lineage>
</organism>
<evidence type="ECO:0000259" key="3">
    <source>
        <dbReference type="Pfam" id="PF07715"/>
    </source>
</evidence>
<sequence length="1062" mass="118954">MKNKLITLWCMMITALLLSAYLYAQPAPPAGSGPAPARKEIRGQVTDTAGAPMPGVTVLVKSSPNIGTTTDMNGRYILEVPDNTTVIVFSMVGYTTTEVPLGGRSIISIQLKSSSSQLGETVVVAYGTQKKASVIGAITTINPGELKVPSSNLTTALAGRIAGIISYQRSGEPGMDNAEFFIRGATTFGYKKSPLILIDGIEYDVTELARLTTDDIASFSIMKDATANALYGARGANGVILVTTKTGKEGKAKINLRLENSISSPTRDIELADPITYMEANNEAVLTRNPLTPVTYSQSQIDNTKAGTNPMVFPATNWKEMLFKKQTINKRANFNLSGGGQIATYFISGGYTKDNGMLHVDHRNNFNNNIDLTTYTLRSNVNIRVTRSTTAMVRLHGTFDEYKGPVDGGEKLYQKMLRSNQVLFPAYYPADEAHQFVNHPLFGNFNNGEYLNPYADMVRGYKQFSRSLMLAQFELKQDLSSFITKGLSVRAMMNTNRQAYFDVSREYVPFWYSANNYDKLTNTYVLRDINPDLGTDYLSYVPGKRTVGSTFYIESAVDYNRTFNKHGLAGMLIFIARNNLTTFDENEAKVNALQKSLPSRNMGLSGRATYSYDNRFFGEFNFGYNGSERFYKKERYGFFPSAGVAWYVSNEKFFRPLDRVITKLKLRANYGLVGNDAIGDENDRFFYLSSVNMNDDKKGAEFGTNGGYKRNGISISRYDNRAITWETARNSTMGVELSLFNKLDIIAEFFVENRYNILMDRASIPQTMGLQATPKANVGKAESTAFDFSADYNSAIGKNLFLSVRGNFTFARNRFRAYEEPVYAEPYRYHVGYPITQRWGYIAERLFIDDEEVRSSPPQAFGNFRTMGGDIKFRDVNGDGQITPADMVPIGYPTNPEIIYGFGFSLKYKGVDLSAFFQGSARSSFWIDVKSTSPFVDTDDDNKITSENQLLKAYADNHWSEENRNLYALWPRLSPTLNTNSQQMNTWFMRDGSFLRVKQVELGYTLPQRLTTKAHITNLRIYANGSNLFTFSAFKLWDIEMGGKGLGYPIQRVVNFGLQLGF</sequence>
<keyword evidence="1" id="KW-0472">Membrane</keyword>
<evidence type="ECO:0000313" key="4">
    <source>
        <dbReference type="EMBL" id="NSL90378.1"/>
    </source>
</evidence>
<gene>
    <name evidence="4" type="ORF">ECE50_026385</name>
</gene>
<keyword evidence="1" id="KW-1134">Transmembrane beta strand</keyword>
<dbReference type="Proteomes" id="UP000281028">
    <property type="component" value="Unassembled WGS sequence"/>
</dbReference>
<keyword evidence="5" id="KW-1185">Reference proteome</keyword>
<feature type="domain" description="TonB-dependent receptor plug" evidence="3">
    <location>
        <begin position="131"/>
        <end position="239"/>
    </location>
</feature>
<dbReference type="Pfam" id="PF07715">
    <property type="entry name" value="Plug"/>
    <property type="match status" value="1"/>
</dbReference>